<gene>
    <name evidence="4" type="ORF">HNR46_000494</name>
</gene>
<dbReference type="InterPro" id="IPR011048">
    <property type="entry name" value="Haem_d1_sf"/>
</dbReference>
<dbReference type="PANTHER" id="PTHR30344">
    <property type="entry name" value="6-PHOSPHOGLUCONOLACTONASE-RELATED"/>
    <property type="match status" value="1"/>
</dbReference>
<feature type="chain" id="PRO_5032382848" evidence="3">
    <location>
        <begin position="19"/>
        <end position="375"/>
    </location>
</feature>
<evidence type="ECO:0000313" key="5">
    <source>
        <dbReference type="Proteomes" id="UP000557717"/>
    </source>
</evidence>
<dbReference type="EC" id="3.1.1.31" evidence="4"/>
<organism evidence="4 5">
    <name type="scientific">Haloferula luteola</name>
    <dbReference type="NCBI Taxonomy" id="595692"/>
    <lineage>
        <taxon>Bacteria</taxon>
        <taxon>Pseudomonadati</taxon>
        <taxon>Verrucomicrobiota</taxon>
        <taxon>Verrucomicrobiia</taxon>
        <taxon>Verrucomicrobiales</taxon>
        <taxon>Verrucomicrobiaceae</taxon>
        <taxon>Haloferula</taxon>
    </lineage>
</organism>
<feature type="signal peptide" evidence="3">
    <location>
        <begin position="1"/>
        <end position="18"/>
    </location>
</feature>
<reference evidence="4 5" key="1">
    <citation type="submission" date="2020-08" db="EMBL/GenBank/DDBJ databases">
        <title>Genomic Encyclopedia of Type Strains, Phase IV (KMG-IV): sequencing the most valuable type-strain genomes for metagenomic binning, comparative biology and taxonomic classification.</title>
        <authorList>
            <person name="Goeker M."/>
        </authorList>
    </citation>
    <scope>NUCLEOTIDE SEQUENCE [LARGE SCALE GENOMIC DNA]</scope>
    <source>
        <strain evidence="4 5">YC6886</strain>
    </source>
</reference>
<dbReference type="Proteomes" id="UP000557717">
    <property type="component" value="Unassembled WGS sequence"/>
</dbReference>
<keyword evidence="4" id="KW-0378">Hydrolase</keyword>
<comment type="similarity">
    <text evidence="1">Belongs to the cycloisomerase 2 family.</text>
</comment>
<dbReference type="GO" id="GO:0006006">
    <property type="term" value="P:glucose metabolic process"/>
    <property type="evidence" value="ECO:0007669"/>
    <property type="project" value="UniProtKB-KW"/>
</dbReference>
<keyword evidence="2" id="KW-0119">Carbohydrate metabolism</keyword>
<evidence type="ECO:0000313" key="4">
    <source>
        <dbReference type="EMBL" id="MBB5350270.1"/>
    </source>
</evidence>
<keyword evidence="2" id="KW-0313">Glucose metabolism</keyword>
<dbReference type="GO" id="GO:0017057">
    <property type="term" value="F:6-phosphogluconolactonase activity"/>
    <property type="evidence" value="ECO:0007669"/>
    <property type="project" value="UniProtKB-EC"/>
</dbReference>
<dbReference type="AlphaFoldDB" id="A0A840V8J0"/>
<dbReference type="InterPro" id="IPR050282">
    <property type="entry name" value="Cycloisomerase_2"/>
</dbReference>
<dbReference type="SUPFAM" id="SSF51004">
    <property type="entry name" value="C-terminal (heme d1) domain of cytochrome cd1-nitrite reductase"/>
    <property type="match status" value="1"/>
</dbReference>
<keyword evidence="5" id="KW-1185">Reference proteome</keyword>
<dbReference type="InterPro" id="IPR015943">
    <property type="entry name" value="WD40/YVTN_repeat-like_dom_sf"/>
</dbReference>
<evidence type="ECO:0000256" key="1">
    <source>
        <dbReference type="ARBA" id="ARBA00005564"/>
    </source>
</evidence>
<dbReference type="EMBL" id="JACHFD010000002">
    <property type="protein sequence ID" value="MBB5350270.1"/>
    <property type="molecule type" value="Genomic_DNA"/>
</dbReference>
<proteinExistence type="inferred from homology"/>
<dbReference type="PANTHER" id="PTHR30344:SF1">
    <property type="entry name" value="6-PHOSPHOGLUCONOLACTONASE"/>
    <property type="match status" value="1"/>
</dbReference>
<comment type="caution">
    <text evidence="4">The sequence shown here is derived from an EMBL/GenBank/DDBJ whole genome shotgun (WGS) entry which is preliminary data.</text>
</comment>
<dbReference type="Gene3D" id="2.130.10.10">
    <property type="entry name" value="YVTN repeat-like/Quinoprotein amine dehydrogenase"/>
    <property type="match status" value="1"/>
</dbReference>
<evidence type="ECO:0000256" key="2">
    <source>
        <dbReference type="ARBA" id="ARBA00022526"/>
    </source>
</evidence>
<evidence type="ECO:0000256" key="3">
    <source>
        <dbReference type="SAM" id="SignalP"/>
    </source>
</evidence>
<keyword evidence="3" id="KW-0732">Signal</keyword>
<sequence length="375" mass="39187">MHKLIGLTLALLAVSATAESRRVYIGTTGQGPAKGIYVADFDLVTGTLSGLKLATAAPNPGFLVMASNGKHLYATSSTSATGSQRSTGAVAAFSVETDGTLQEINRQESGGGTCFVTLDASGQVLLAANYGEGSVSSFPIKGDGSIGPRASHFVHQGSSINPDRQKEPHAHSFYPGPDHLRAYAPDLGIDQVVIYTLDPTTAEVSREGFAKTTPGSGPRHMKFSPDGQHAYVMGEMSLSVMTYSRNPATGALDFQQETRVLAEGDSGDGMTCSEILVSTDGKHLYTANRDVAGKGRDSLTTLVIGEDGSVTRQSEVAAEVRIPRNIQLSPDGNWLLVAGQESGGVPVFRLGSDGTPTSFGHRADVHGAMCIVFAP</sequence>
<accession>A0A840V8J0</accession>
<dbReference type="InterPro" id="IPR019405">
    <property type="entry name" value="Lactonase_7-beta_prop"/>
</dbReference>
<protein>
    <submittedName>
        <fullName evidence="4">6-phosphogluconolactonase</fullName>
        <ecNumber evidence="4">3.1.1.31</ecNumber>
    </submittedName>
</protein>
<dbReference type="GO" id="GO:0005829">
    <property type="term" value="C:cytosol"/>
    <property type="evidence" value="ECO:0007669"/>
    <property type="project" value="TreeGrafter"/>
</dbReference>
<dbReference type="RefSeq" id="WP_184015448.1">
    <property type="nucleotide sequence ID" value="NZ_JACHFD010000002.1"/>
</dbReference>
<name>A0A840V8J0_9BACT</name>
<dbReference type="Pfam" id="PF10282">
    <property type="entry name" value="Lactonase"/>
    <property type="match status" value="1"/>
</dbReference>